<proteinExistence type="predicted"/>
<accession>A0ABR2UUM4</accession>
<protein>
    <submittedName>
        <fullName evidence="1">WW domain-containing protein</fullName>
    </submittedName>
</protein>
<dbReference type="EMBL" id="JARVKF010000392">
    <property type="protein sequence ID" value="KAK9418254.1"/>
    <property type="molecule type" value="Genomic_DNA"/>
</dbReference>
<gene>
    <name evidence="1" type="ORF">SUNI508_08215</name>
</gene>
<sequence>MDVSPPWGAFPVKQYLIRYWDNSSALSTKDQRRDLVRKFLQLDGIPRDWDATFDDTTIARVPTELERSNFGDVAAMREVWLRTHYAEDSFDKFNELRESAEDNDRAFEEVCRSWTVLDDSAVFKGSWLAALDLLPELAGPIPASALRLEGRGNDAEQLKVAEVEVGPAGKELQAHVASSFLFVVDTEAFETGSLRLLFLDVRGNIVREARVPSTDTWEMREAWNAKKFRTGSVWADRRRSEWGQPNSPGSVLGDSYKFSDDIGRVLYGLEYGNATEDI</sequence>
<reference evidence="1 2" key="1">
    <citation type="journal article" date="2024" name="J. Plant Pathol.">
        <title>Sequence and assembly of the genome of Seiridium unicorne, isolate CBS 538.82, causal agent of cypress canker disease.</title>
        <authorList>
            <person name="Scali E."/>
            <person name="Rocca G.D."/>
            <person name="Danti R."/>
            <person name="Garbelotto M."/>
            <person name="Barberini S."/>
            <person name="Baroncelli R."/>
            <person name="Emiliani G."/>
        </authorList>
    </citation>
    <scope>NUCLEOTIDE SEQUENCE [LARGE SCALE GENOMIC DNA]</scope>
    <source>
        <strain evidence="1 2">BM-138-508</strain>
    </source>
</reference>
<comment type="caution">
    <text evidence="1">The sequence shown here is derived from an EMBL/GenBank/DDBJ whole genome shotgun (WGS) entry which is preliminary data.</text>
</comment>
<dbReference type="Proteomes" id="UP001408356">
    <property type="component" value="Unassembled WGS sequence"/>
</dbReference>
<organism evidence="1 2">
    <name type="scientific">Seiridium unicorne</name>
    <dbReference type="NCBI Taxonomy" id="138068"/>
    <lineage>
        <taxon>Eukaryota</taxon>
        <taxon>Fungi</taxon>
        <taxon>Dikarya</taxon>
        <taxon>Ascomycota</taxon>
        <taxon>Pezizomycotina</taxon>
        <taxon>Sordariomycetes</taxon>
        <taxon>Xylariomycetidae</taxon>
        <taxon>Amphisphaeriales</taxon>
        <taxon>Sporocadaceae</taxon>
        <taxon>Seiridium</taxon>
    </lineage>
</organism>
<evidence type="ECO:0000313" key="1">
    <source>
        <dbReference type="EMBL" id="KAK9418254.1"/>
    </source>
</evidence>
<keyword evidence="2" id="KW-1185">Reference proteome</keyword>
<evidence type="ECO:0000313" key="2">
    <source>
        <dbReference type="Proteomes" id="UP001408356"/>
    </source>
</evidence>
<name>A0ABR2UUM4_9PEZI</name>